<protein>
    <recommendedName>
        <fullName evidence="6">Transposase</fullName>
    </recommendedName>
</protein>
<dbReference type="Pfam" id="PF10551">
    <property type="entry name" value="MULE"/>
    <property type="match status" value="1"/>
</dbReference>
<reference evidence="4 5" key="1">
    <citation type="journal article" date="2020" name="IScience">
        <title>Genome Sequencing of the Endangered Kingdonia uniflora (Circaeasteraceae, Ranunculales) Reveals Potential Mechanisms of Evolutionary Specialization.</title>
        <authorList>
            <person name="Sun Y."/>
            <person name="Deng T."/>
            <person name="Zhang A."/>
            <person name="Moore M.J."/>
            <person name="Landis J.B."/>
            <person name="Lin N."/>
            <person name="Zhang H."/>
            <person name="Zhang X."/>
            <person name="Huang J."/>
            <person name="Zhang X."/>
            <person name="Sun H."/>
            <person name="Wang H."/>
        </authorList>
    </citation>
    <scope>NUCLEOTIDE SEQUENCE [LARGE SCALE GENOMIC DNA]</scope>
    <source>
        <strain evidence="4">TB1705</strain>
        <tissue evidence="4">Leaf</tissue>
    </source>
</reference>
<dbReference type="InterPro" id="IPR018289">
    <property type="entry name" value="MULE_transposase_dom"/>
</dbReference>
<organism evidence="4 5">
    <name type="scientific">Kingdonia uniflora</name>
    <dbReference type="NCBI Taxonomy" id="39325"/>
    <lineage>
        <taxon>Eukaryota</taxon>
        <taxon>Viridiplantae</taxon>
        <taxon>Streptophyta</taxon>
        <taxon>Embryophyta</taxon>
        <taxon>Tracheophyta</taxon>
        <taxon>Spermatophyta</taxon>
        <taxon>Magnoliopsida</taxon>
        <taxon>Ranunculales</taxon>
        <taxon>Circaeasteraceae</taxon>
        <taxon>Kingdonia</taxon>
    </lineage>
</organism>
<dbReference type="EMBL" id="JACGCM010002260">
    <property type="protein sequence ID" value="KAF6142403.1"/>
    <property type="molecule type" value="Genomic_DNA"/>
</dbReference>
<dbReference type="Proteomes" id="UP000541444">
    <property type="component" value="Unassembled WGS sequence"/>
</dbReference>
<evidence type="ECO:0000259" key="2">
    <source>
        <dbReference type="Pfam" id="PF03108"/>
    </source>
</evidence>
<keyword evidence="5" id="KW-1185">Reference proteome</keyword>
<dbReference type="InterPro" id="IPR004332">
    <property type="entry name" value="Transposase_MuDR"/>
</dbReference>
<feature type="domain" description="MULE transposase" evidence="3">
    <location>
        <begin position="451"/>
        <end position="546"/>
    </location>
</feature>
<evidence type="ECO:0000256" key="1">
    <source>
        <dbReference type="SAM" id="MobiDB-lite"/>
    </source>
</evidence>
<dbReference type="AlphaFoldDB" id="A0A7J7LID5"/>
<gene>
    <name evidence="4" type="ORF">GIB67_033830</name>
</gene>
<feature type="compositionally biased region" description="Polar residues" evidence="1">
    <location>
        <begin position="62"/>
        <end position="78"/>
    </location>
</feature>
<evidence type="ECO:0000259" key="3">
    <source>
        <dbReference type="Pfam" id="PF10551"/>
    </source>
</evidence>
<dbReference type="Pfam" id="PF03108">
    <property type="entry name" value="DBD_Tnp_Mut"/>
    <property type="match status" value="1"/>
</dbReference>
<evidence type="ECO:0000313" key="4">
    <source>
        <dbReference type="EMBL" id="KAF6142403.1"/>
    </source>
</evidence>
<proteinExistence type="predicted"/>
<dbReference type="PANTHER" id="PTHR31973:SF187">
    <property type="entry name" value="MUTATOR TRANSPOSASE MUDRA PROTEIN"/>
    <property type="match status" value="1"/>
</dbReference>
<dbReference type="OrthoDB" id="1435097at2759"/>
<evidence type="ECO:0000313" key="5">
    <source>
        <dbReference type="Proteomes" id="UP000541444"/>
    </source>
</evidence>
<dbReference type="PANTHER" id="PTHR31973">
    <property type="entry name" value="POLYPROTEIN, PUTATIVE-RELATED"/>
    <property type="match status" value="1"/>
</dbReference>
<name>A0A7J7LID5_9MAGN</name>
<comment type="caution">
    <text evidence="4">The sequence shown here is derived from an EMBL/GenBank/DDBJ whole genome shotgun (WGS) entry which is preliminary data.</text>
</comment>
<feature type="region of interest" description="Disordered" evidence="1">
    <location>
        <begin position="61"/>
        <end position="103"/>
    </location>
</feature>
<accession>A0A7J7LID5</accession>
<sequence>MNGVQLYTIVHFGGDIVRPKIGSIITYVGGSTKLTSLKTYSSYEDFVTLLEKTSEIRHEDWLSTTKDTGSGRGLSTTEAGGPLQHNSFPDPEPEYRGYPETNGRGLDPCRFGPFVNDKNDSFETICTDVPPSNEPSIPQSNVHLSNEPVLTNVPQSNEHFQTIPTNVPLLNKPFIPQSSIHLSNEPVLTNVPPSNELILTNVHFSIEPKTIIGQTEPLAEFRFKPQPKQVKDLLDFRFKSAACTEDPYDFSKEFNIGDLYRDMIELKNHIRAYAVVNKFNLEHVLSNEYKIVVRCKGHKCSWRIYATRLIGSSIFRVSTYCSVHTCIRVEAEGGNAYKATSSRSVASIIKQKLRKDPNFKPSRIIDDMQIHHNIDVTYNLAWRVKKKSHAKMQGSFQYAYQLLTSYFAEVRLVDPDFVFDIQTTSCKDKRFTRCFWYFGPPQKTYKLLRPVVVIDRTFLKGRYRGTLLTAIAIDPSNHIFLLAFSITDSETTESWTYFLEMFGSSFHGYDARFVVISGKNLEIINVIPKVFPFAIHTFCAFHISNNIKTTLESTMITFRITAEALTSIDFDKHMNAIQNTDPVGLQYILDTELLTQIMSRVGITLF</sequence>
<evidence type="ECO:0008006" key="6">
    <source>
        <dbReference type="Google" id="ProtNLM"/>
    </source>
</evidence>
<feature type="domain" description="Transposase MuDR plant" evidence="2">
    <location>
        <begin position="256"/>
        <end position="316"/>
    </location>
</feature>